<feature type="domain" description="Amino acid transporter transmembrane" evidence="10">
    <location>
        <begin position="122"/>
        <end position="495"/>
    </location>
</feature>
<keyword evidence="3" id="KW-0813">Transport</keyword>
<evidence type="ECO:0000313" key="11">
    <source>
        <dbReference type="EMBL" id="ORZ36283.1"/>
    </source>
</evidence>
<dbReference type="OrthoDB" id="28208at2759"/>
<dbReference type="GO" id="GO:0016020">
    <property type="term" value="C:membrane"/>
    <property type="evidence" value="ECO:0007669"/>
    <property type="project" value="UniProtKB-SubCell"/>
</dbReference>
<feature type="compositionally biased region" description="Low complexity" evidence="8">
    <location>
        <begin position="84"/>
        <end position="100"/>
    </location>
</feature>
<dbReference type="EMBL" id="MCFL01000018">
    <property type="protein sequence ID" value="ORZ36283.1"/>
    <property type="molecule type" value="Genomic_DNA"/>
</dbReference>
<dbReference type="PANTHER" id="PTHR22950:SF458">
    <property type="entry name" value="SODIUM-COUPLED NEUTRAL AMINO ACID TRANSPORTER 11-RELATED"/>
    <property type="match status" value="1"/>
</dbReference>
<evidence type="ECO:0000256" key="1">
    <source>
        <dbReference type="ARBA" id="ARBA00004141"/>
    </source>
</evidence>
<dbReference type="Proteomes" id="UP000193411">
    <property type="component" value="Unassembled WGS sequence"/>
</dbReference>
<feature type="compositionally biased region" description="Polar residues" evidence="8">
    <location>
        <begin position="39"/>
        <end position="52"/>
    </location>
</feature>
<evidence type="ECO:0000256" key="6">
    <source>
        <dbReference type="ARBA" id="ARBA00022989"/>
    </source>
</evidence>
<evidence type="ECO:0000256" key="9">
    <source>
        <dbReference type="SAM" id="Phobius"/>
    </source>
</evidence>
<protein>
    <submittedName>
        <fullName evidence="11">Transmembrane amino acid transporter protein-domain-containing protein</fullName>
    </submittedName>
</protein>
<keyword evidence="7 9" id="KW-0472">Membrane</keyword>
<evidence type="ECO:0000259" key="10">
    <source>
        <dbReference type="Pfam" id="PF01490"/>
    </source>
</evidence>
<feature type="transmembrane region" description="Helical" evidence="9">
    <location>
        <begin position="425"/>
        <end position="442"/>
    </location>
</feature>
<dbReference type="AlphaFoldDB" id="A0A1Y2HRF4"/>
<keyword evidence="12" id="KW-1185">Reference proteome</keyword>
<feature type="transmembrane region" description="Helical" evidence="9">
    <location>
        <begin position="448"/>
        <end position="468"/>
    </location>
</feature>
<keyword evidence="4 9" id="KW-0812">Transmembrane</keyword>
<dbReference type="GO" id="GO:0015179">
    <property type="term" value="F:L-amino acid transmembrane transporter activity"/>
    <property type="evidence" value="ECO:0007669"/>
    <property type="project" value="TreeGrafter"/>
</dbReference>
<keyword evidence="5" id="KW-0029">Amino-acid transport</keyword>
<feature type="transmembrane region" description="Helical" evidence="9">
    <location>
        <begin position="341"/>
        <end position="364"/>
    </location>
</feature>
<sequence length="497" mass="53005">MPRSSSTSPPLLPVSDKPSTSASATAATVSAAHARRTSPTTGTSPAGLTTESASHHDHHAVGRDSEFLLSEPSAGGGKGRSEGLHSPLLSSSSSSVDGRSSLTLHSNELESFDMILDDNAAKSSVVGATLNFTNSIIGAGIIGLPYAFKEAGFVLGVVLLVVLAFLVAWTVVLLVKCGKMVSKTSYQDLVNAAFNGRGQFLITFFHHVRVPVIIGDSLPPVLKALFGVTDDPWYFSRSILVISSTLFVTLPLSMQRDMAALAKTSAVSMVSIILIVTAVIFSAFSVPDTLRGDPTQRFTVIGDSPAKAIGVISFAFVCHHNTFIIFSSLSTPTLDRFSRVTNLSAGISLVACLILALAGFWTFTDKTQGNVLNNFPPDHLGINLARLAFTLNMYTTYPMELFVARHVMEDYLYPGHKAAGWARHTMWTVGLVMASLLVAVGVQDVSVILEVTGGVAATALAYILPPWCWLRLAGSHKWKCWGCIAFGIVAMVLSFVR</sequence>
<comment type="subcellular location">
    <subcellularLocation>
        <location evidence="1">Membrane</location>
        <topology evidence="1">Multi-pass membrane protein</topology>
    </subcellularLocation>
</comment>
<comment type="caution">
    <text evidence="11">The sequence shown here is derived from an EMBL/GenBank/DDBJ whole genome shotgun (WGS) entry which is preliminary data.</text>
</comment>
<feature type="transmembrane region" description="Helical" evidence="9">
    <location>
        <begin position="124"/>
        <end position="147"/>
    </location>
</feature>
<dbReference type="GO" id="GO:0005783">
    <property type="term" value="C:endoplasmic reticulum"/>
    <property type="evidence" value="ECO:0007669"/>
    <property type="project" value="TreeGrafter"/>
</dbReference>
<dbReference type="PANTHER" id="PTHR22950">
    <property type="entry name" value="AMINO ACID TRANSPORTER"/>
    <property type="match status" value="1"/>
</dbReference>
<feature type="transmembrane region" description="Helical" evidence="9">
    <location>
        <begin position="480"/>
        <end position="496"/>
    </location>
</feature>
<feature type="transmembrane region" description="Helical" evidence="9">
    <location>
        <begin position="306"/>
        <end position="329"/>
    </location>
</feature>
<organism evidence="11 12">
    <name type="scientific">Catenaria anguillulae PL171</name>
    <dbReference type="NCBI Taxonomy" id="765915"/>
    <lineage>
        <taxon>Eukaryota</taxon>
        <taxon>Fungi</taxon>
        <taxon>Fungi incertae sedis</taxon>
        <taxon>Blastocladiomycota</taxon>
        <taxon>Blastocladiomycetes</taxon>
        <taxon>Blastocladiales</taxon>
        <taxon>Catenariaceae</taxon>
        <taxon>Catenaria</taxon>
    </lineage>
</organism>
<dbReference type="STRING" id="765915.A0A1Y2HRF4"/>
<feature type="compositionally biased region" description="Low complexity" evidence="8">
    <location>
        <begin position="1"/>
        <end position="32"/>
    </location>
</feature>
<accession>A0A1Y2HRF4</accession>
<dbReference type="InterPro" id="IPR013057">
    <property type="entry name" value="AA_transpt_TM"/>
</dbReference>
<evidence type="ECO:0000313" key="12">
    <source>
        <dbReference type="Proteomes" id="UP000193411"/>
    </source>
</evidence>
<proteinExistence type="inferred from homology"/>
<evidence type="ECO:0000256" key="2">
    <source>
        <dbReference type="ARBA" id="ARBA00008066"/>
    </source>
</evidence>
<evidence type="ECO:0000256" key="8">
    <source>
        <dbReference type="SAM" id="MobiDB-lite"/>
    </source>
</evidence>
<evidence type="ECO:0000256" key="5">
    <source>
        <dbReference type="ARBA" id="ARBA00022970"/>
    </source>
</evidence>
<evidence type="ECO:0000256" key="7">
    <source>
        <dbReference type="ARBA" id="ARBA00023136"/>
    </source>
</evidence>
<evidence type="ECO:0000256" key="4">
    <source>
        <dbReference type="ARBA" id="ARBA00022692"/>
    </source>
</evidence>
<comment type="similarity">
    <text evidence="2">Belongs to the amino acid/polyamine transporter 2 family.</text>
</comment>
<reference evidence="11 12" key="1">
    <citation type="submission" date="2016-07" db="EMBL/GenBank/DDBJ databases">
        <title>Pervasive Adenine N6-methylation of Active Genes in Fungi.</title>
        <authorList>
            <consortium name="DOE Joint Genome Institute"/>
            <person name="Mondo S.J."/>
            <person name="Dannebaum R.O."/>
            <person name="Kuo R.C."/>
            <person name="Labutti K."/>
            <person name="Haridas S."/>
            <person name="Kuo A."/>
            <person name="Salamov A."/>
            <person name="Ahrendt S.R."/>
            <person name="Lipzen A."/>
            <person name="Sullivan W."/>
            <person name="Andreopoulos W.B."/>
            <person name="Clum A."/>
            <person name="Lindquist E."/>
            <person name="Daum C."/>
            <person name="Ramamoorthy G.K."/>
            <person name="Gryganskyi A."/>
            <person name="Culley D."/>
            <person name="Magnuson J.K."/>
            <person name="James T.Y."/>
            <person name="O'Malley M.A."/>
            <person name="Stajich J.E."/>
            <person name="Spatafora J.W."/>
            <person name="Visel A."/>
            <person name="Grigoriev I.V."/>
        </authorList>
    </citation>
    <scope>NUCLEOTIDE SEQUENCE [LARGE SCALE GENOMIC DNA]</scope>
    <source>
        <strain evidence="11 12">PL171</strain>
    </source>
</reference>
<feature type="compositionally biased region" description="Basic and acidic residues" evidence="8">
    <location>
        <begin position="53"/>
        <end position="66"/>
    </location>
</feature>
<feature type="transmembrane region" description="Helical" evidence="9">
    <location>
        <begin position="266"/>
        <end position="286"/>
    </location>
</feature>
<feature type="region of interest" description="Disordered" evidence="8">
    <location>
        <begin position="1"/>
        <end position="100"/>
    </location>
</feature>
<name>A0A1Y2HRF4_9FUNG</name>
<keyword evidence="6 9" id="KW-1133">Transmembrane helix</keyword>
<evidence type="ECO:0000256" key="3">
    <source>
        <dbReference type="ARBA" id="ARBA00022448"/>
    </source>
</evidence>
<feature type="transmembrane region" description="Helical" evidence="9">
    <location>
        <begin position="153"/>
        <end position="175"/>
    </location>
</feature>
<dbReference type="Pfam" id="PF01490">
    <property type="entry name" value="Aa_trans"/>
    <property type="match status" value="1"/>
</dbReference>
<gene>
    <name evidence="11" type="ORF">BCR44DRAFT_1499137</name>
</gene>